<comment type="catalytic activity">
    <reaction evidence="1 7">
        <text>a myo-inositol phosphate + H2O = myo-inositol + phosphate</text>
        <dbReference type="Rhea" id="RHEA:24056"/>
        <dbReference type="ChEBI" id="CHEBI:15377"/>
        <dbReference type="ChEBI" id="CHEBI:17268"/>
        <dbReference type="ChEBI" id="CHEBI:43474"/>
        <dbReference type="ChEBI" id="CHEBI:84139"/>
        <dbReference type="EC" id="3.1.3.25"/>
    </reaction>
</comment>
<keyword evidence="3 6" id="KW-0479">Metal-binding</keyword>
<dbReference type="InterPro" id="IPR020583">
    <property type="entry name" value="Inositol_monoP_metal-BS"/>
</dbReference>
<dbReference type="GO" id="GO:0006020">
    <property type="term" value="P:inositol metabolic process"/>
    <property type="evidence" value="ECO:0007669"/>
    <property type="project" value="TreeGrafter"/>
</dbReference>
<dbReference type="Pfam" id="PF00459">
    <property type="entry name" value="Inositol_P"/>
    <property type="match status" value="1"/>
</dbReference>
<dbReference type="FunFam" id="3.30.540.10:FF:000003">
    <property type="entry name" value="Inositol-1-monophosphatase"/>
    <property type="match status" value="1"/>
</dbReference>
<dbReference type="EMBL" id="DTDV01000019">
    <property type="protein sequence ID" value="HGK24216.1"/>
    <property type="molecule type" value="Genomic_DNA"/>
</dbReference>
<dbReference type="GO" id="GO:0046872">
    <property type="term" value="F:metal ion binding"/>
    <property type="evidence" value="ECO:0007669"/>
    <property type="project" value="UniProtKB-KW"/>
</dbReference>
<accession>A0A7V4DZ76</accession>
<organism evidence="8">
    <name type="scientific">Dictyoglomus thermophilum</name>
    <dbReference type="NCBI Taxonomy" id="14"/>
    <lineage>
        <taxon>Bacteria</taxon>
        <taxon>Pseudomonadati</taxon>
        <taxon>Dictyoglomota</taxon>
        <taxon>Dictyoglomia</taxon>
        <taxon>Dictyoglomales</taxon>
        <taxon>Dictyoglomaceae</taxon>
        <taxon>Dictyoglomus</taxon>
    </lineage>
</organism>
<dbReference type="InterPro" id="IPR000760">
    <property type="entry name" value="Inositol_monophosphatase-like"/>
</dbReference>
<evidence type="ECO:0000256" key="3">
    <source>
        <dbReference type="ARBA" id="ARBA00022723"/>
    </source>
</evidence>
<comment type="cofactor">
    <cofactor evidence="2 6 7">
        <name>Mg(2+)</name>
        <dbReference type="ChEBI" id="CHEBI:18420"/>
    </cofactor>
</comment>
<dbReference type="Gene3D" id="3.30.540.10">
    <property type="entry name" value="Fructose-1,6-Bisphosphatase, subunit A, domain 1"/>
    <property type="match status" value="1"/>
</dbReference>
<sequence length="265" mass="30318">MREILEIAIKTIKKSGHILLEYINKEKEIKLKGISNLVTQVDKLSEENILKSIEDNFPNHSILTEELGLINKNSEYIWIVDPLDGTTNYAHNFPFFGISVALIRNEEILLGLIYDPIRDELFYAMKDEGAYLNERRIKVSETEKINDSLISFAFPYELSLDEKNFLPFINFSSRTHGIRRTGSAALEIAYVGCGRLDGFWAKKLKPWDIAAGIIIVEEAKGKVTDFSGNKINIYTDNILFSNGKIHEEMIKILNLGKILIRDEEF</sequence>
<evidence type="ECO:0000256" key="4">
    <source>
        <dbReference type="ARBA" id="ARBA00022801"/>
    </source>
</evidence>
<dbReference type="EC" id="3.1.3.25" evidence="7"/>
<evidence type="ECO:0000256" key="1">
    <source>
        <dbReference type="ARBA" id="ARBA00001033"/>
    </source>
</evidence>
<gene>
    <name evidence="8" type="ORF">ENU78_07285</name>
</gene>
<dbReference type="PRINTS" id="PR00377">
    <property type="entry name" value="IMPHPHTASES"/>
</dbReference>
<feature type="binding site" evidence="6">
    <location>
        <position position="84"/>
    </location>
    <ligand>
        <name>Mg(2+)</name>
        <dbReference type="ChEBI" id="CHEBI:18420"/>
        <label>1</label>
        <note>catalytic</note>
    </ligand>
</feature>
<reference evidence="8" key="1">
    <citation type="journal article" date="2020" name="mSystems">
        <title>Genome- and Community-Level Interaction Insights into Carbon Utilization and Element Cycling Functions of Hydrothermarchaeota in Hydrothermal Sediment.</title>
        <authorList>
            <person name="Zhou Z."/>
            <person name="Liu Y."/>
            <person name="Xu W."/>
            <person name="Pan J."/>
            <person name="Luo Z.H."/>
            <person name="Li M."/>
        </authorList>
    </citation>
    <scope>NUCLEOTIDE SEQUENCE [LARGE SCALE GENOMIC DNA]</scope>
    <source>
        <strain evidence="8">SpSt-70</strain>
    </source>
</reference>
<keyword evidence="4 7" id="KW-0378">Hydrolase</keyword>
<evidence type="ECO:0000256" key="7">
    <source>
        <dbReference type="RuleBase" id="RU364068"/>
    </source>
</evidence>
<evidence type="ECO:0000256" key="6">
    <source>
        <dbReference type="PIRSR" id="PIRSR600760-2"/>
    </source>
</evidence>
<proteinExistence type="inferred from homology"/>
<feature type="binding site" evidence="6">
    <location>
        <position position="81"/>
    </location>
    <ligand>
        <name>Mg(2+)</name>
        <dbReference type="ChEBI" id="CHEBI:18420"/>
        <label>1</label>
        <note>catalytic</note>
    </ligand>
</feature>
<dbReference type="SUPFAM" id="SSF56655">
    <property type="entry name" value="Carbohydrate phosphatase"/>
    <property type="match status" value="1"/>
</dbReference>
<dbReference type="InterPro" id="IPR022337">
    <property type="entry name" value="Inositol_monophosphatase_SuhB"/>
</dbReference>
<name>A0A7V4DZ76_DICTH</name>
<evidence type="ECO:0000313" key="8">
    <source>
        <dbReference type="EMBL" id="HGK24216.1"/>
    </source>
</evidence>
<dbReference type="CDD" id="cd01639">
    <property type="entry name" value="IMPase"/>
    <property type="match status" value="1"/>
</dbReference>
<comment type="caution">
    <text evidence="8">The sequence shown here is derived from an EMBL/GenBank/DDBJ whole genome shotgun (WGS) entry which is preliminary data.</text>
</comment>
<feature type="binding site" evidence="6">
    <location>
        <position position="208"/>
    </location>
    <ligand>
        <name>Mg(2+)</name>
        <dbReference type="ChEBI" id="CHEBI:18420"/>
        <label>1</label>
        <note>catalytic</note>
    </ligand>
</feature>
<dbReference type="PRINTS" id="PR01959">
    <property type="entry name" value="SBIMPHPHTASE"/>
</dbReference>
<dbReference type="GO" id="GO:0007165">
    <property type="term" value="P:signal transduction"/>
    <property type="evidence" value="ECO:0007669"/>
    <property type="project" value="TreeGrafter"/>
</dbReference>
<dbReference type="AlphaFoldDB" id="A0A7V4DZ76"/>
<dbReference type="PANTHER" id="PTHR20854:SF4">
    <property type="entry name" value="INOSITOL-1-MONOPHOSPHATASE-RELATED"/>
    <property type="match status" value="1"/>
</dbReference>
<dbReference type="PANTHER" id="PTHR20854">
    <property type="entry name" value="INOSITOL MONOPHOSPHATASE"/>
    <property type="match status" value="1"/>
</dbReference>
<protein>
    <recommendedName>
        <fullName evidence="7">Inositol-1-monophosphatase</fullName>
        <ecNumber evidence="7">3.1.3.25</ecNumber>
    </recommendedName>
</protein>
<evidence type="ECO:0000256" key="2">
    <source>
        <dbReference type="ARBA" id="ARBA00001946"/>
    </source>
</evidence>
<dbReference type="InterPro" id="IPR033942">
    <property type="entry name" value="IMPase"/>
</dbReference>
<feature type="binding site" evidence="6">
    <location>
        <position position="83"/>
    </location>
    <ligand>
        <name>Mg(2+)</name>
        <dbReference type="ChEBI" id="CHEBI:18420"/>
        <label>1</label>
        <note>catalytic</note>
    </ligand>
</feature>
<dbReference type="PROSITE" id="PS00629">
    <property type="entry name" value="IMP_1"/>
    <property type="match status" value="1"/>
</dbReference>
<comment type="similarity">
    <text evidence="7">Belongs to the inositol monophosphatase superfamily.</text>
</comment>
<dbReference type="GO" id="GO:0008934">
    <property type="term" value="F:inositol monophosphate 1-phosphatase activity"/>
    <property type="evidence" value="ECO:0007669"/>
    <property type="project" value="InterPro"/>
</dbReference>
<feature type="binding site" evidence="6">
    <location>
        <position position="65"/>
    </location>
    <ligand>
        <name>Mg(2+)</name>
        <dbReference type="ChEBI" id="CHEBI:18420"/>
        <label>1</label>
        <note>catalytic</note>
    </ligand>
</feature>
<dbReference type="Gene3D" id="3.40.190.80">
    <property type="match status" value="1"/>
</dbReference>
<keyword evidence="5 6" id="KW-0460">Magnesium</keyword>
<evidence type="ECO:0000256" key="5">
    <source>
        <dbReference type="ARBA" id="ARBA00022842"/>
    </source>
</evidence>